<proteinExistence type="predicted"/>
<sequence>MKPAGAEATATLHDVARAAGVSIKTVSNVINGYQHIRPETRGRVEAAIELLQYKPNRAARSLRSGRTDMIGLIVPDLRNPYFAELADDVMRAARELGFSVLIEQFDLDRESELAALRDAHLRGLDGILHSVLTLEPGDAALLERVPVPMVLLGERIFDSSRDHVTMRNTEGAEAATAHLLGIGRRRILALGSHPDEEVGSPGLRLRGYADALAKAGVALDDALVVPVDLWHRADGADAMRAVLDAGVEFDGVVAFNDSLALGALRVLLERGVHVPDDVAVIGFDDLDETRYSLPALSTIAPGRSEIARTAVELLVARIRGTDDGPPREIFTGFSLVERESTVPRR</sequence>
<comment type="caution">
    <text evidence="5">The sequence shown here is derived from an EMBL/GenBank/DDBJ whole genome shotgun (WGS) entry which is preliminary data.</text>
</comment>
<dbReference type="PATRIC" id="fig|82380.11.peg.1231"/>
<dbReference type="OrthoDB" id="2854648at2"/>
<dbReference type="EMBL" id="JYIW01000021">
    <property type="protein sequence ID" value="KJL30058.1"/>
    <property type="molecule type" value="Genomic_DNA"/>
</dbReference>
<dbReference type="SUPFAM" id="SSF47413">
    <property type="entry name" value="lambda repressor-like DNA-binding domains"/>
    <property type="match status" value="1"/>
</dbReference>
<dbReference type="InterPro" id="IPR046335">
    <property type="entry name" value="LacI/GalR-like_sensor"/>
</dbReference>
<dbReference type="GO" id="GO:0003700">
    <property type="term" value="F:DNA-binding transcription factor activity"/>
    <property type="evidence" value="ECO:0007669"/>
    <property type="project" value="TreeGrafter"/>
</dbReference>
<dbReference type="InterPro" id="IPR010982">
    <property type="entry name" value="Lambda_DNA-bd_dom_sf"/>
</dbReference>
<dbReference type="SUPFAM" id="SSF53822">
    <property type="entry name" value="Periplasmic binding protein-like I"/>
    <property type="match status" value="1"/>
</dbReference>
<dbReference type="AlphaFoldDB" id="A0A0F0LA93"/>
<dbReference type="Gene3D" id="3.40.50.2300">
    <property type="match status" value="2"/>
</dbReference>
<name>A0A0F0LA93_9MICO</name>
<dbReference type="PROSITE" id="PS00356">
    <property type="entry name" value="HTH_LACI_1"/>
    <property type="match status" value="1"/>
</dbReference>
<gene>
    <name evidence="5" type="primary">rbsR_4</name>
    <name evidence="5" type="ORF">RS83_01200</name>
</gene>
<feature type="domain" description="HTH lacI-type" evidence="4">
    <location>
        <begin position="10"/>
        <end position="64"/>
    </location>
</feature>
<accession>A0A0F0LA93</accession>
<evidence type="ECO:0000313" key="6">
    <source>
        <dbReference type="Proteomes" id="UP000033640"/>
    </source>
</evidence>
<dbReference type="RefSeq" id="WP_045278607.1">
    <property type="nucleotide sequence ID" value="NZ_CAKKLT010000009.1"/>
</dbReference>
<organism evidence="5 6">
    <name type="scientific">Microbacterium oxydans</name>
    <dbReference type="NCBI Taxonomy" id="82380"/>
    <lineage>
        <taxon>Bacteria</taxon>
        <taxon>Bacillati</taxon>
        <taxon>Actinomycetota</taxon>
        <taxon>Actinomycetes</taxon>
        <taxon>Micrococcales</taxon>
        <taxon>Microbacteriaceae</taxon>
        <taxon>Microbacterium</taxon>
    </lineage>
</organism>
<keyword evidence="2" id="KW-0238">DNA-binding</keyword>
<dbReference type="PANTHER" id="PTHR30146">
    <property type="entry name" value="LACI-RELATED TRANSCRIPTIONAL REPRESSOR"/>
    <property type="match status" value="1"/>
</dbReference>
<evidence type="ECO:0000256" key="3">
    <source>
        <dbReference type="ARBA" id="ARBA00023163"/>
    </source>
</evidence>
<dbReference type="PANTHER" id="PTHR30146:SF109">
    <property type="entry name" value="HTH-TYPE TRANSCRIPTIONAL REGULATOR GALS"/>
    <property type="match status" value="1"/>
</dbReference>
<dbReference type="InterPro" id="IPR028082">
    <property type="entry name" value="Peripla_BP_I"/>
</dbReference>
<dbReference type="PROSITE" id="PS50932">
    <property type="entry name" value="HTH_LACI_2"/>
    <property type="match status" value="1"/>
</dbReference>
<dbReference type="Proteomes" id="UP000033640">
    <property type="component" value="Unassembled WGS sequence"/>
</dbReference>
<keyword evidence="3" id="KW-0804">Transcription</keyword>
<evidence type="ECO:0000256" key="2">
    <source>
        <dbReference type="ARBA" id="ARBA00023125"/>
    </source>
</evidence>
<reference evidence="5 6" key="1">
    <citation type="submission" date="2015-02" db="EMBL/GenBank/DDBJ databases">
        <title>Draft genome sequences of ten Microbacterium spp. with emphasis on heavy metal contaminated environments.</title>
        <authorList>
            <person name="Corretto E."/>
        </authorList>
    </citation>
    <scope>NUCLEOTIDE SEQUENCE [LARGE SCALE GENOMIC DNA]</scope>
    <source>
        <strain evidence="5 6">BEL4b</strain>
    </source>
</reference>
<dbReference type="CDD" id="cd01392">
    <property type="entry name" value="HTH_LacI"/>
    <property type="match status" value="1"/>
</dbReference>
<dbReference type="Gene3D" id="1.10.260.40">
    <property type="entry name" value="lambda repressor-like DNA-binding domains"/>
    <property type="match status" value="1"/>
</dbReference>
<dbReference type="PRINTS" id="PR00036">
    <property type="entry name" value="HTHLACI"/>
</dbReference>
<dbReference type="CDD" id="cd06267">
    <property type="entry name" value="PBP1_LacI_sugar_binding-like"/>
    <property type="match status" value="1"/>
</dbReference>
<evidence type="ECO:0000256" key="1">
    <source>
        <dbReference type="ARBA" id="ARBA00023015"/>
    </source>
</evidence>
<evidence type="ECO:0000313" key="5">
    <source>
        <dbReference type="EMBL" id="KJL30058.1"/>
    </source>
</evidence>
<dbReference type="GO" id="GO:0000976">
    <property type="term" value="F:transcription cis-regulatory region binding"/>
    <property type="evidence" value="ECO:0007669"/>
    <property type="project" value="TreeGrafter"/>
</dbReference>
<evidence type="ECO:0000259" key="4">
    <source>
        <dbReference type="PROSITE" id="PS50932"/>
    </source>
</evidence>
<dbReference type="InterPro" id="IPR000843">
    <property type="entry name" value="HTH_LacI"/>
</dbReference>
<dbReference type="Pfam" id="PF13377">
    <property type="entry name" value="Peripla_BP_3"/>
    <property type="match status" value="1"/>
</dbReference>
<protein>
    <submittedName>
        <fullName evidence="5">Ribose operon repressor</fullName>
    </submittedName>
</protein>
<keyword evidence="1" id="KW-0805">Transcription regulation</keyword>
<dbReference type="Pfam" id="PF00356">
    <property type="entry name" value="LacI"/>
    <property type="match status" value="1"/>
</dbReference>
<dbReference type="SMART" id="SM00354">
    <property type="entry name" value="HTH_LACI"/>
    <property type="match status" value="1"/>
</dbReference>